<sequence>MGGCVACYREPRSAETLKDPPPPSNPKAQTCKKPSVVSEDFWSTSTVDMDNITFPSQGSMSSNQTFDSQSGARNTSAPPEFVNQGLLLWNQTRERWVGKERSSNQPDRNPGPKLNWNAATYDSLLGSNKLFPQPIPLTEMVDFLVDVWEQEGLYD</sequence>
<organism evidence="3 4">
    <name type="scientific">Microthlaspi erraticum</name>
    <dbReference type="NCBI Taxonomy" id="1685480"/>
    <lineage>
        <taxon>Eukaryota</taxon>
        <taxon>Viridiplantae</taxon>
        <taxon>Streptophyta</taxon>
        <taxon>Embryophyta</taxon>
        <taxon>Tracheophyta</taxon>
        <taxon>Spermatophyta</taxon>
        <taxon>Magnoliopsida</taxon>
        <taxon>eudicotyledons</taxon>
        <taxon>Gunneridae</taxon>
        <taxon>Pentapetalae</taxon>
        <taxon>rosids</taxon>
        <taxon>malvids</taxon>
        <taxon>Brassicales</taxon>
        <taxon>Brassicaceae</taxon>
        <taxon>Coluteocarpeae</taxon>
        <taxon>Microthlaspi</taxon>
    </lineage>
</organism>
<dbReference type="PANTHER" id="PTHR33373:SF30">
    <property type="entry name" value="DUF4050 FAMILY PROTEIN"/>
    <property type="match status" value="1"/>
</dbReference>
<gene>
    <name evidence="3" type="ORF">MERR_LOCUS15869</name>
</gene>
<evidence type="ECO:0000313" key="4">
    <source>
        <dbReference type="Proteomes" id="UP000467841"/>
    </source>
</evidence>
<protein>
    <recommendedName>
        <fullName evidence="2">Gag1-like clamp domain-containing protein</fullName>
    </recommendedName>
</protein>
<feature type="domain" description="Gag1-like clamp" evidence="2">
    <location>
        <begin position="114"/>
        <end position="155"/>
    </location>
</feature>
<reference evidence="3" key="1">
    <citation type="submission" date="2020-01" db="EMBL/GenBank/DDBJ databases">
        <authorList>
            <person name="Mishra B."/>
        </authorList>
    </citation>
    <scope>NUCLEOTIDE SEQUENCE [LARGE SCALE GENOMIC DNA]</scope>
</reference>
<evidence type="ECO:0000259" key="2">
    <source>
        <dbReference type="Pfam" id="PF13259"/>
    </source>
</evidence>
<feature type="domain" description="Gag1-like clamp" evidence="2">
    <location>
        <begin position="46"/>
        <end position="109"/>
    </location>
</feature>
<keyword evidence="4" id="KW-1185">Reference proteome</keyword>
<dbReference type="AlphaFoldDB" id="A0A6D2INH1"/>
<feature type="region of interest" description="Disordered" evidence="1">
    <location>
        <begin position="48"/>
        <end position="84"/>
    </location>
</feature>
<dbReference type="OrthoDB" id="1896025at2759"/>
<dbReference type="EMBL" id="CACVBM020001071">
    <property type="protein sequence ID" value="CAA7028634.1"/>
    <property type="molecule type" value="Genomic_DNA"/>
</dbReference>
<dbReference type="InterPro" id="IPR025124">
    <property type="entry name" value="Gag1-like_clamp"/>
</dbReference>
<feature type="region of interest" description="Disordered" evidence="1">
    <location>
        <begin position="1"/>
        <end position="35"/>
    </location>
</feature>
<comment type="caution">
    <text evidence="3">The sequence shown here is derived from an EMBL/GenBank/DDBJ whole genome shotgun (WGS) entry which is preliminary data.</text>
</comment>
<dbReference type="Proteomes" id="UP000467841">
    <property type="component" value="Unassembled WGS sequence"/>
</dbReference>
<evidence type="ECO:0000313" key="3">
    <source>
        <dbReference type="EMBL" id="CAA7028634.1"/>
    </source>
</evidence>
<dbReference type="PANTHER" id="PTHR33373">
    <property type="entry name" value="OS07G0479600 PROTEIN"/>
    <property type="match status" value="1"/>
</dbReference>
<dbReference type="Pfam" id="PF13259">
    <property type="entry name" value="clamp_Gag1-like"/>
    <property type="match status" value="2"/>
</dbReference>
<name>A0A6D2INH1_9BRAS</name>
<proteinExistence type="predicted"/>
<feature type="compositionally biased region" description="Polar residues" evidence="1">
    <location>
        <begin position="48"/>
        <end position="77"/>
    </location>
</feature>
<feature type="compositionally biased region" description="Basic and acidic residues" evidence="1">
    <location>
        <begin position="9"/>
        <end position="18"/>
    </location>
</feature>
<evidence type="ECO:0000256" key="1">
    <source>
        <dbReference type="SAM" id="MobiDB-lite"/>
    </source>
</evidence>
<accession>A0A6D2INH1</accession>